<reference evidence="3" key="1">
    <citation type="submission" date="2014-03" db="EMBL/GenBank/DDBJ databases">
        <authorList>
            <person name="Aksoy S."/>
            <person name="Warren W."/>
            <person name="Wilson R.K."/>
        </authorList>
    </citation>
    <scope>NUCLEOTIDE SEQUENCE [LARGE SCALE GENOMIC DNA]</scope>
    <source>
        <strain evidence="3">IAEA</strain>
    </source>
</reference>
<reference evidence="2" key="2">
    <citation type="submission" date="2020-05" db="UniProtKB">
        <authorList>
            <consortium name="EnsemblMetazoa"/>
        </authorList>
    </citation>
    <scope>IDENTIFICATION</scope>
    <source>
        <strain evidence="2">IAEA</strain>
    </source>
</reference>
<dbReference type="VEuPathDB" id="VectorBase:GBRI032205"/>
<name>A0A1A9WU73_9MUSC</name>
<sequence>MEKLNTTFDSISYFLFHISTNVIPKRSKQYLCGGGTLPLAIYLRRWLVIEVYTPEVSLTQIDGEEVLIVFIEQKITPKLFSVKVLPSATHAEFADVFGFTCRLVDAMLGWLMVLVGWLMKILRKRLQKLLETENPITFDIFLLYLLSVLAKILMRNPV</sequence>
<protein>
    <submittedName>
        <fullName evidence="2">Uncharacterized protein</fullName>
    </submittedName>
</protein>
<keyword evidence="1" id="KW-0812">Transmembrane</keyword>
<keyword evidence="1" id="KW-0472">Membrane</keyword>
<keyword evidence="3" id="KW-1185">Reference proteome</keyword>
<evidence type="ECO:0000256" key="1">
    <source>
        <dbReference type="SAM" id="Phobius"/>
    </source>
</evidence>
<evidence type="ECO:0000313" key="3">
    <source>
        <dbReference type="Proteomes" id="UP000091820"/>
    </source>
</evidence>
<dbReference type="EnsemblMetazoa" id="GBRI032205-RA">
    <property type="protein sequence ID" value="GBRI032205-PA"/>
    <property type="gene ID" value="GBRI032205"/>
</dbReference>
<proteinExistence type="predicted"/>
<organism evidence="2 3">
    <name type="scientific">Glossina brevipalpis</name>
    <dbReference type="NCBI Taxonomy" id="37001"/>
    <lineage>
        <taxon>Eukaryota</taxon>
        <taxon>Metazoa</taxon>
        <taxon>Ecdysozoa</taxon>
        <taxon>Arthropoda</taxon>
        <taxon>Hexapoda</taxon>
        <taxon>Insecta</taxon>
        <taxon>Pterygota</taxon>
        <taxon>Neoptera</taxon>
        <taxon>Endopterygota</taxon>
        <taxon>Diptera</taxon>
        <taxon>Brachycera</taxon>
        <taxon>Muscomorpha</taxon>
        <taxon>Hippoboscoidea</taxon>
        <taxon>Glossinidae</taxon>
        <taxon>Glossina</taxon>
    </lineage>
</organism>
<dbReference type="AlphaFoldDB" id="A0A1A9WU73"/>
<dbReference type="Proteomes" id="UP000091820">
    <property type="component" value="Unassembled WGS sequence"/>
</dbReference>
<accession>A0A1A9WU73</accession>
<evidence type="ECO:0000313" key="2">
    <source>
        <dbReference type="EnsemblMetazoa" id="GBRI032205-PA"/>
    </source>
</evidence>
<keyword evidence="1" id="KW-1133">Transmembrane helix</keyword>
<feature type="transmembrane region" description="Helical" evidence="1">
    <location>
        <begin position="96"/>
        <end position="115"/>
    </location>
</feature>